<proteinExistence type="predicted"/>
<reference evidence="2" key="1">
    <citation type="submission" date="2021-06" db="EMBL/GenBank/DDBJ databases">
        <authorList>
            <person name="Kallberg Y."/>
            <person name="Tangrot J."/>
            <person name="Rosling A."/>
        </authorList>
    </citation>
    <scope>NUCLEOTIDE SEQUENCE</scope>
    <source>
        <strain evidence="2">BR232B</strain>
    </source>
</reference>
<dbReference type="EMBL" id="CAJVPI010001207">
    <property type="protein sequence ID" value="CAG8600677.1"/>
    <property type="molecule type" value="Genomic_DNA"/>
</dbReference>
<dbReference type="AlphaFoldDB" id="A0A9N9CIZ5"/>
<evidence type="ECO:0000256" key="1">
    <source>
        <dbReference type="SAM" id="MobiDB-lite"/>
    </source>
</evidence>
<sequence>MRLFSTKSMTQPSLSRRKPTRPKYPTFDSLLPDTNEAVSIRQERPQKQTQLLSTPTNELDAYSYSTLPETEYTHSIPITFSQRPTFSYSPIPRRYSTQPSSITNTIYSPSLNSSLPHLTRSISTSTIETASCCSTPGTITNGYEDGSCNVIANDEDCEGGQIQDSRYEKQTNTIINNSNCLVDDCWLDVKVEKKRESINFDLELEEYDEMIVGGVRFEY</sequence>
<dbReference type="OrthoDB" id="2443480at2759"/>
<organism evidence="2 3">
    <name type="scientific">Paraglomus brasilianum</name>
    <dbReference type="NCBI Taxonomy" id="144538"/>
    <lineage>
        <taxon>Eukaryota</taxon>
        <taxon>Fungi</taxon>
        <taxon>Fungi incertae sedis</taxon>
        <taxon>Mucoromycota</taxon>
        <taxon>Glomeromycotina</taxon>
        <taxon>Glomeromycetes</taxon>
        <taxon>Paraglomerales</taxon>
        <taxon>Paraglomeraceae</taxon>
        <taxon>Paraglomus</taxon>
    </lineage>
</organism>
<name>A0A9N9CIZ5_9GLOM</name>
<feature type="region of interest" description="Disordered" evidence="1">
    <location>
        <begin position="1"/>
        <end position="32"/>
    </location>
</feature>
<accession>A0A9N9CIZ5</accession>
<evidence type="ECO:0000313" key="2">
    <source>
        <dbReference type="EMBL" id="CAG8600677.1"/>
    </source>
</evidence>
<gene>
    <name evidence="2" type="ORF">PBRASI_LOCUS7623</name>
</gene>
<feature type="compositionally biased region" description="Polar residues" evidence="1">
    <location>
        <begin position="1"/>
        <end position="14"/>
    </location>
</feature>
<dbReference type="Proteomes" id="UP000789739">
    <property type="component" value="Unassembled WGS sequence"/>
</dbReference>
<keyword evidence="3" id="KW-1185">Reference proteome</keyword>
<comment type="caution">
    <text evidence="2">The sequence shown here is derived from an EMBL/GenBank/DDBJ whole genome shotgun (WGS) entry which is preliminary data.</text>
</comment>
<evidence type="ECO:0000313" key="3">
    <source>
        <dbReference type="Proteomes" id="UP000789739"/>
    </source>
</evidence>
<protein>
    <submittedName>
        <fullName evidence="2">7466_t:CDS:1</fullName>
    </submittedName>
</protein>